<organism evidence="2 3">
    <name type="scientific">Amblyomma americanum</name>
    <name type="common">Lone star tick</name>
    <dbReference type="NCBI Taxonomy" id="6943"/>
    <lineage>
        <taxon>Eukaryota</taxon>
        <taxon>Metazoa</taxon>
        <taxon>Ecdysozoa</taxon>
        <taxon>Arthropoda</taxon>
        <taxon>Chelicerata</taxon>
        <taxon>Arachnida</taxon>
        <taxon>Acari</taxon>
        <taxon>Parasitiformes</taxon>
        <taxon>Ixodida</taxon>
        <taxon>Ixodoidea</taxon>
        <taxon>Ixodidae</taxon>
        <taxon>Amblyomminae</taxon>
        <taxon>Amblyomma</taxon>
    </lineage>
</organism>
<accession>A0AAQ4DZW4</accession>
<dbReference type="Proteomes" id="UP001321473">
    <property type="component" value="Unassembled WGS sequence"/>
</dbReference>
<name>A0AAQ4DZW4_AMBAM</name>
<keyword evidence="1" id="KW-0472">Membrane</keyword>
<dbReference type="EMBL" id="JARKHS020024657">
    <property type="protein sequence ID" value="KAK8768004.1"/>
    <property type="molecule type" value="Genomic_DNA"/>
</dbReference>
<evidence type="ECO:0008006" key="4">
    <source>
        <dbReference type="Google" id="ProtNLM"/>
    </source>
</evidence>
<dbReference type="AlphaFoldDB" id="A0AAQ4DZW4"/>
<dbReference type="InterPro" id="IPR029070">
    <property type="entry name" value="Chitinase_insertion_sf"/>
</dbReference>
<keyword evidence="1" id="KW-0812">Transmembrane</keyword>
<protein>
    <recommendedName>
        <fullName evidence="4">Chitinase</fullName>
    </recommendedName>
</protein>
<gene>
    <name evidence="2" type="ORF">V5799_005215</name>
</gene>
<keyword evidence="3" id="KW-1185">Reference proteome</keyword>
<evidence type="ECO:0000313" key="2">
    <source>
        <dbReference type="EMBL" id="KAK8768004.1"/>
    </source>
</evidence>
<evidence type="ECO:0000313" key="3">
    <source>
        <dbReference type="Proteomes" id="UP001321473"/>
    </source>
</evidence>
<dbReference type="Gene3D" id="3.10.50.10">
    <property type="match status" value="1"/>
</dbReference>
<dbReference type="SUPFAM" id="SSF54556">
    <property type="entry name" value="Chitinase insertion domain"/>
    <property type="match status" value="1"/>
</dbReference>
<comment type="caution">
    <text evidence="2">The sequence shown here is derived from an EMBL/GenBank/DDBJ whole genome shotgun (WGS) entry which is preliminary data.</text>
</comment>
<sequence>MIRAWGCITQGEMYPFPSEFGYMDGSMAADGGQWPPYQQDGRKADSPVVREEHVTVPCMLLAALLFVVCVAGIVVLFSTDVFTIPVWLATEEPTAPEVDSLPGGGGGGVSISVYVDQPTTRQATLAPDTSYQTANASDPRYTDRYHRTACVFHASAAGLEPVSSGVRYGLSLFPFALCRVALFCCPSLAADVEPGAEHPDATMAEFASRALRSGFVEPLMMLGDGAQSSHASFEQLLDDLEAGSLPNTVGSWYKMRNYAGVVLRFPEVVPADTSLRVPRLLGQLAQKLAASPGRNVRLGVALRQDAQGADLRGLAAALGPVSVFLLPPAMTLGRYIGNTFSYFSESTLVTLSQLYSAHFGPDHGQSVCYLLPADTYTFQILPSSSQAPMPAQRSIGPGIQGPVTRQRGRMAYFESCRVVADQTYATLGLPYGVVASRGDSWLSYTEPQLLGRFADALHDNASAACVGLWRPQWDDFASLCGHGAYPLARALFRHYADVHP</sequence>
<proteinExistence type="predicted"/>
<reference evidence="2 3" key="1">
    <citation type="journal article" date="2023" name="Arcadia Sci">
        <title>De novo assembly of a long-read Amblyomma americanum tick genome.</title>
        <authorList>
            <person name="Chou S."/>
            <person name="Poskanzer K.E."/>
            <person name="Rollins M."/>
            <person name="Thuy-Boun P.S."/>
        </authorList>
    </citation>
    <scope>NUCLEOTIDE SEQUENCE [LARGE SCALE GENOMIC DNA]</scope>
    <source>
        <strain evidence="2">F_SG_1</strain>
        <tissue evidence="2">Salivary glands</tissue>
    </source>
</reference>
<feature type="transmembrane region" description="Helical" evidence="1">
    <location>
        <begin position="60"/>
        <end position="88"/>
    </location>
</feature>
<keyword evidence="1" id="KW-1133">Transmembrane helix</keyword>
<evidence type="ECO:0000256" key="1">
    <source>
        <dbReference type="SAM" id="Phobius"/>
    </source>
</evidence>